<feature type="region of interest" description="Disordered" evidence="1">
    <location>
        <begin position="416"/>
        <end position="466"/>
    </location>
</feature>
<sequence length="466" mass="52588">MMPKLSDRVKQCALKLQDQELIAKLSSGDLVAQDAKYHAPCLVKLYNAASRKTAVDRQKNTDGVSHGIALEKLLGYIEDTKMIEQSVAPIFQLSDLLKLFTDRLRHLGVEVTGRIHSSDLKDRILANVPGIRAYKQSQNVLLSCEDDVGFALMNSSMDNCDDEAICLAKVAQLIRRDMLGMQATFDGSFSKGCQEQAVPKSLVAPVAMIMDGPNIMNKVTEQVAGAKFCNEFLMLQLQGALLNSIGQFGHHGIMQRVTFRCNFITEETYITFRRSNVMACERRSTDVVWLLEKSPTSSFPGNRLPSRGEVLQVFLFHHKIQKEVLFAAAASTAEKVLEVWRRANIPTSDVSWVKKKILKLYEEYGALAKSKSRKTETEEMKRCIFRDSLEDMFDIAHSKAMEAKIPEEDKAFLEVQREDRQSCSMAGVDEKLKRATEEKRRKRQRMEEMKKKDAAASSSTLDRDVT</sequence>
<dbReference type="EMBL" id="JACEEZ010025939">
    <property type="protein sequence ID" value="KAG0696015.1"/>
    <property type="molecule type" value="Genomic_DNA"/>
</dbReference>
<gene>
    <name evidence="2" type="ORF">GWK47_026665</name>
</gene>
<dbReference type="PANTHER" id="PTHR47018">
    <property type="entry name" value="CXC DOMAIN-CONTAINING PROTEIN-RELATED"/>
    <property type="match status" value="1"/>
</dbReference>
<dbReference type="PANTHER" id="PTHR47018:SF1">
    <property type="entry name" value="TESMIN_TSO1-LIKE CXC DOMAIN-CONTAINING PROTEIN"/>
    <property type="match status" value="1"/>
</dbReference>
<name>A0A8J8WDP6_CHIOP</name>
<accession>A0A8J8WDP6</accession>
<feature type="compositionally biased region" description="Basic and acidic residues" evidence="1">
    <location>
        <begin position="428"/>
        <end position="454"/>
    </location>
</feature>
<organism evidence="2 3">
    <name type="scientific">Chionoecetes opilio</name>
    <name type="common">Atlantic snow crab</name>
    <name type="synonym">Cancer opilio</name>
    <dbReference type="NCBI Taxonomy" id="41210"/>
    <lineage>
        <taxon>Eukaryota</taxon>
        <taxon>Metazoa</taxon>
        <taxon>Ecdysozoa</taxon>
        <taxon>Arthropoda</taxon>
        <taxon>Crustacea</taxon>
        <taxon>Multicrustacea</taxon>
        <taxon>Malacostraca</taxon>
        <taxon>Eumalacostraca</taxon>
        <taxon>Eucarida</taxon>
        <taxon>Decapoda</taxon>
        <taxon>Pleocyemata</taxon>
        <taxon>Brachyura</taxon>
        <taxon>Eubrachyura</taxon>
        <taxon>Majoidea</taxon>
        <taxon>Majidae</taxon>
        <taxon>Chionoecetes</taxon>
    </lineage>
</organism>
<dbReference type="AlphaFoldDB" id="A0A8J8WDP6"/>
<dbReference type="Proteomes" id="UP000770661">
    <property type="component" value="Unassembled WGS sequence"/>
</dbReference>
<proteinExistence type="predicted"/>
<evidence type="ECO:0000313" key="2">
    <source>
        <dbReference type="EMBL" id="KAG0696015.1"/>
    </source>
</evidence>
<dbReference type="OrthoDB" id="6818826at2759"/>
<comment type="caution">
    <text evidence="2">The sequence shown here is derived from an EMBL/GenBank/DDBJ whole genome shotgun (WGS) entry which is preliminary data.</text>
</comment>
<keyword evidence="3" id="KW-1185">Reference proteome</keyword>
<protein>
    <submittedName>
        <fullName evidence="2">Uncharacterized protein</fullName>
    </submittedName>
</protein>
<evidence type="ECO:0000313" key="3">
    <source>
        <dbReference type="Proteomes" id="UP000770661"/>
    </source>
</evidence>
<reference evidence="2" key="1">
    <citation type="submission" date="2020-07" db="EMBL/GenBank/DDBJ databases">
        <title>The High-quality genome of the commercially important snow crab, Chionoecetes opilio.</title>
        <authorList>
            <person name="Jeong J.-H."/>
            <person name="Ryu S."/>
        </authorList>
    </citation>
    <scope>NUCLEOTIDE SEQUENCE</scope>
    <source>
        <strain evidence="2">MADBK_172401_WGS</strain>
        <tissue evidence="2">Digestive gland</tissue>
    </source>
</reference>
<evidence type="ECO:0000256" key="1">
    <source>
        <dbReference type="SAM" id="MobiDB-lite"/>
    </source>
</evidence>